<comment type="caution">
    <text evidence="2">The sequence shown here is derived from an EMBL/GenBank/DDBJ whole genome shotgun (WGS) entry which is preliminary data.</text>
</comment>
<dbReference type="EMBL" id="JABEMA010000551">
    <property type="protein sequence ID" value="NNH24845.1"/>
    <property type="molecule type" value="Genomic_DNA"/>
</dbReference>
<dbReference type="Proteomes" id="UP000555552">
    <property type="component" value="Unassembled WGS sequence"/>
</dbReference>
<reference evidence="2 3" key="1">
    <citation type="submission" date="2020-05" db="EMBL/GenBank/DDBJ databases">
        <title>MicrobeNet Type strains.</title>
        <authorList>
            <person name="Nicholson A.C."/>
        </authorList>
    </citation>
    <scope>NUCLEOTIDE SEQUENCE [LARGE SCALE GENOMIC DNA]</scope>
    <source>
        <strain evidence="2 3">JCM 14547</strain>
    </source>
</reference>
<gene>
    <name evidence="2" type="ORF">HLB09_17455</name>
</gene>
<evidence type="ECO:0000256" key="1">
    <source>
        <dbReference type="SAM" id="MobiDB-lite"/>
    </source>
</evidence>
<evidence type="ECO:0000313" key="2">
    <source>
        <dbReference type="EMBL" id="NNH24845.1"/>
    </source>
</evidence>
<evidence type="ECO:0000313" key="3">
    <source>
        <dbReference type="Proteomes" id="UP000555552"/>
    </source>
</evidence>
<organism evidence="2 3">
    <name type="scientific">Pseudokineococcus marinus</name>
    <dbReference type="NCBI Taxonomy" id="351215"/>
    <lineage>
        <taxon>Bacteria</taxon>
        <taxon>Bacillati</taxon>
        <taxon>Actinomycetota</taxon>
        <taxon>Actinomycetes</taxon>
        <taxon>Kineosporiales</taxon>
        <taxon>Kineosporiaceae</taxon>
        <taxon>Pseudokineococcus</taxon>
    </lineage>
</organism>
<feature type="non-terminal residue" evidence="2">
    <location>
        <position position="145"/>
    </location>
</feature>
<dbReference type="AlphaFoldDB" id="A0A849BTD0"/>
<accession>A0A849BTD0</accession>
<feature type="region of interest" description="Disordered" evidence="1">
    <location>
        <begin position="1"/>
        <end position="21"/>
    </location>
</feature>
<proteinExistence type="predicted"/>
<protein>
    <submittedName>
        <fullName evidence="2">Uncharacterized protein</fullName>
    </submittedName>
</protein>
<keyword evidence="3" id="KW-1185">Reference proteome</keyword>
<sequence>MLDDARTAAPTSMPVLSRGRHRTPRTGACFMEMASYLAGERWSDHPACTHPLLARLARDVNDRTSDTGRARLGRLVPSVVGLHDDDPATDVRLALLCTAAALPVSSMERQHALAVALLAGEDVLAHLEGRSDGEPSEAARAALAR</sequence>
<name>A0A849BTD0_9ACTN</name>